<sequence length="138" mass="15276">MAGAIFSAVSQPKTFLMCTSAFAHRSFSVRSAIRTERFIFYFQVLFSKLQSDHRSTRATVPRLRDVPHHRVCFNDSMTLVVLVAMRGLVSPGLERPSQPAPAALPADSGSPLGNLIDETDFHYLALVHRTCEPISTLS</sequence>
<name>A0A0X3NZ49_SCHSO</name>
<gene>
    <name evidence="1" type="ORF">TR93817</name>
</gene>
<protein>
    <submittedName>
        <fullName evidence="1">Uncharacterized protein</fullName>
    </submittedName>
</protein>
<dbReference type="AlphaFoldDB" id="A0A0X3NZ49"/>
<organism evidence="1">
    <name type="scientific">Schistocephalus solidus</name>
    <name type="common">Tapeworm</name>
    <dbReference type="NCBI Taxonomy" id="70667"/>
    <lineage>
        <taxon>Eukaryota</taxon>
        <taxon>Metazoa</taxon>
        <taxon>Spiralia</taxon>
        <taxon>Lophotrochozoa</taxon>
        <taxon>Platyhelminthes</taxon>
        <taxon>Cestoda</taxon>
        <taxon>Eucestoda</taxon>
        <taxon>Diphyllobothriidea</taxon>
        <taxon>Diphyllobothriidae</taxon>
        <taxon>Schistocephalus</taxon>
    </lineage>
</organism>
<accession>A0A0X3NZ49</accession>
<reference evidence="1" key="1">
    <citation type="submission" date="2016-01" db="EMBL/GenBank/DDBJ databases">
        <title>Reference transcriptome for the parasite Schistocephalus solidus: insights into the molecular evolution of parasitism.</title>
        <authorList>
            <person name="Hebert F.O."/>
            <person name="Grambauer S."/>
            <person name="Barber I."/>
            <person name="Landry C.R."/>
            <person name="Aubin-Horth N."/>
        </authorList>
    </citation>
    <scope>NUCLEOTIDE SEQUENCE</scope>
</reference>
<dbReference type="EMBL" id="GEEE01018572">
    <property type="protein sequence ID" value="JAP44653.1"/>
    <property type="molecule type" value="Transcribed_RNA"/>
</dbReference>
<evidence type="ECO:0000313" key="1">
    <source>
        <dbReference type="EMBL" id="JAP44653.1"/>
    </source>
</evidence>
<proteinExistence type="predicted"/>